<feature type="DNA-binding region" description="H-T-H motif" evidence="3">
    <location>
        <begin position="32"/>
        <end position="51"/>
    </location>
</feature>
<sequence>MKEWIPIPGSSKNTLVQVALEEFSAKGYKKTNIAELAEKADMTTGAIYHHFGSKAGLYEIIRSEMEQRILDRMEGAASLFADANEALEAALITGLDFAAKSNCCRLIGEEPISGKKNKIAVFFEEMNTNDRLPLEIIMLASWRSLLLGIADRRVTVEQAKDIIKWIFKRELE</sequence>
<feature type="domain" description="HTH tetR-type" evidence="4">
    <location>
        <begin position="9"/>
        <end position="69"/>
    </location>
</feature>
<evidence type="ECO:0000313" key="6">
    <source>
        <dbReference type="Proteomes" id="UP000257144"/>
    </source>
</evidence>
<evidence type="ECO:0000256" key="1">
    <source>
        <dbReference type="ARBA" id="ARBA00022491"/>
    </source>
</evidence>
<dbReference type="Pfam" id="PF00440">
    <property type="entry name" value="TetR_N"/>
    <property type="match status" value="1"/>
</dbReference>
<dbReference type="GO" id="GO:0003677">
    <property type="term" value="F:DNA binding"/>
    <property type="evidence" value="ECO:0007669"/>
    <property type="project" value="UniProtKB-UniRule"/>
</dbReference>
<evidence type="ECO:0000256" key="3">
    <source>
        <dbReference type="PROSITE-ProRule" id="PRU00335"/>
    </source>
</evidence>
<gene>
    <name evidence="5" type="ORF">DRW41_16610</name>
</gene>
<keyword evidence="6" id="KW-1185">Reference proteome</keyword>
<dbReference type="InterPro" id="IPR050624">
    <property type="entry name" value="HTH-type_Tx_Regulator"/>
</dbReference>
<comment type="caution">
    <text evidence="5">The sequence shown here is derived from an EMBL/GenBank/DDBJ whole genome shotgun (WGS) entry which is preliminary data.</text>
</comment>
<dbReference type="OrthoDB" id="9814200at2"/>
<dbReference type="InterPro" id="IPR001647">
    <property type="entry name" value="HTH_TetR"/>
</dbReference>
<dbReference type="PANTHER" id="PTHR43479">
    <property type="entry name" value="ACREF/ENVCD OPERON REPRESSOR-RELATED"/>
    <property type="match status" value="1"/>
</dbReference>
<dbReference type="PANTHER" id="PTHR43479:SF11">
    <property type="entry name" value="ACREF_ENVCD OPERON REPRESSOR-RELATED"/>
    <property type="match status" value="1"/>
</dbReference>
<dbReference type="RefSeq" id="WP_115453140.1">
    <property type="nucleotide sequence ID" value="NZ_QNQT01000008.1"/>
</dbReference>
<evidence type="ECO:0000313" key="5">
    <source>
        <dbReference type="EMBL" id="RDU35762.1"/>
    </source>
</evidence>
<protein>
    <submittedName>
        <fullName evidence="5">TetR/AcrR family transcriptional regulator</fullName>
    </submittedName>
</protein>
<keyword evidence="2 3" id="KW-0238">DNA-binding</keyword>
<dbReference type="AlphaFoldDB" id="A0A3D8GNB1"/>
<evidence type="ECO:0000256" key="2">
    <source>
        <dbReference type="ARBA" id="ARBA00023125"/>
    </source>
</evidence>
<proteinExistence type="predicted"/>
<evidence type="ECO:0000259" key="4">
    <source>
        <dbReference type="PROSITE" id="PS50977"/>
    </source>
</evidence>
<dbReference type="EMBL" id="QNQT01000008">
    <property type="protein sequence ID" value="RDU35762.1"/>
    <property type="molecule type" value="Genomic_DNA"/>
</dbReference>
<dbReference type="Gene3D" id="1.10.357.10">
    <property type="entry name" value="Tetracycline Repressor, domain 2"/>
    <property type="match status" value="1"/>
</dbReference>
<organism evidence="5 6">
    <name type="scientific">Neobacillus piezotolerans</name>
    <dbReference type="NCBI Taxonomy" id="2259171"/>
    <lineage>
        <taxon>Bacteria</taxon>
        <taxon>Bacillati</taxon>
        <taxon>Bacillota</taxon>
        <taxon>Bacilli</taxon>
        <taxon>Bacillales</taxon>
        <taxon>Bacillaceae</taxon>
        <taxon>Neobacillus</taxon>
    </lineage>
</organism>
<keyword evidence="1" id="KW-0678">Repressor</keyword>
<accession>A0A3D8GNB1</accession>
<dbReference type="SUPFAM" id="SSF46689">
    <property type="entry name" value="Homeodomain-like"/>
    <property type="match status" value="1"/>
</dbReference>
<name>A0A3D8GNB1_9BACI</name>
<dbReference type="PRINTS" id="PR00455">
    <property type="entry name" value="HTHTETR"/>
</dbReference>
<reference evidence="5 6" key="1">
    <citation type="submission" date="2018-07" db="EMBL/GenBank/DDBJ databases">
        <title>Bacillus sp. YLB-04 draft genome sequence.</title>
        <authorList>
            <person name="Yu L."/>
            <person name="Tang X."/>
        </authorList>
    </citation>
    <scope>NUCLEOTIDE SEQUENCE [LARGE SCALE GENOMIC DNA]</scope>
    <source>
        <strain evidence="5 6">YLB-04</strain>
    </source>
</reference>
<dbReference type="PROSITE" id="PS50977">
    <property type="entry name" value="HTH_TETR_2"/>
    <property type="match status" value="1"/>
</dbReference>
<dbReference type="Proteomes" id="UP000257144">
    <property type="component" value="Unassembled WGS sequence"/>
</dbReference>
<dbReference type="InterPro" id="IPR009057">
    <property type="entry name" value="Homeodomain-like_sf"/>
</dbReference>